<dbReference type="EMBL" id="MHNY01000050">
    <property type="protein sequence ID" value="OGZ53983.1"/>
    <property type="molecule type" value="Genomic_DNA"/>
</dbReference>
<keyword evidence="2" id="KW-0812">Transmembrane</keyword>
<protein>
    <submittedName>
        <fullName evidence="3">Uncharacterized protein</fullName>
    </submittedName>
</protein>
<evidence type="ECO:0000313" key="3">
    <source>
        <dbReference type="EMBL" id="OGZ53983.1"/>
    </source>
</evidence>
<dbReference type="STRING" id="1802128.A3H64_03895"/>
<dbReference type="AlphaFoldDB" id="A0A1G2GUW2"/>
<gene>
    <name evidence="3" type="ORF">A3H64_03895</name>
</gene>
<reference evidence="3 4" key="1">
    <citation type="journal article" date="2016" name="Nat. Commun.">
        <title>Thousands of microbial genomes shed light on interconnected biogeochemical processes in an aquifer system.</title>
        <authorList>
            <person name="Anantharaman K."/>
            <person name="Brown C.T."/>
            <person name="Hug L.A."/>
            <person name="Sharon I."/>
            <person name="Castelle C.J."/>
            <person name="Probst A.J."/>
            <person name="Thomas B.C."/>
            <person name="Singh A."/>
            <person name="Wilkins M.J."/>
            <person name="Karaoz U."/>
            <person name="Brodie E.L."/>
            <person name="Williams K.H."/>
            <person name="Hubbard S.S."/>
            <person name="Banfield J.F."/>
        </authorList>
    </citation>
    <scope>NUCLEOTIDE SEQUENCE [LARGE SCALE GENOMIC DNA]</scope>
</reference>
<keyword evidence="2" id="KW-1133">Transmembrane helix</keyword>
<accession>A0A1G2GUW2</accession>
<organism evidence="3 4">
    <name type="scientific">Candidatus Ryanbacteria bacterium RIFCSPLOWO2_02_FULL_45_11c</name>
    <dbReference type="NCBI Taxonomy" id="1802128"/>
    <lineage>
        <taxon>Bacteria</taxon>
        <taxon>Candidatus Ryaniibacteriota</taxon>
    </lineage>
</organism>
<keyword evidence="2" id="KW-0472">Membrane</keyword>
<dbReference type="Proteomes" id="UP000178186">
    <property type="component" value="Unassembled WGS sequence"/>
</dbReference>
<sequence length="213" mass="24128">MQKGFGFIGILIIIAVIAGVGAFAFDSLFPDKSPFRPSEEEKSAVDMAEQAKNVLEQKNTETTPPTNTSKDETADWKTYRSEQSGYEFIAPDMSQFRGWTYGVSKLLEKPNNQDFKNFIKTLPESQPSDLIKVSADDPMILNGHAMVKVTTILQEYTIQIKTDYYFIEKNGESYVRINIYPGAPPLDERLTKEQLANRDAEINKMISSFKFTQ</sequence>
<name>A0A1G2GUW2_9BACT</name>
<proteinExistence type="predicted"/>
<evidence type="ECO:0000313" key="4">
    <source>
        <dbReference type="Proteomes" id="UP000178186"/>
    </source>
</evidence>
<feature type="transmembrane region" description="Helical" evidence="2">
    <location>
        <begin position="6"/>
        <end position="29"/>
    </location>
</feature>
<feature type="compositionally biased region" description="Polar residues" evidence="1">
    <location>
        <begin position="56"/>
        <end position="68"/>
    </location>
</feature>
<evidence type="ECO:0000256" key="1">
    <source>
        <dbReference type="SAM" id="MobiDB-lite"/>
    </source>
</evidence>
<evidence type="ECO:0000256" key="2">
    <source>
        <dbReference type="SAM" id="Phobius"/>
    </source>
</evidence>
<feature type="region of interest" description="Disordered" evidence="1">
    <location>
        <begin position="55"/>
        <end position="75"/>
    </location>
</feature>
<comment type="caution">
    <text evidence="3">The sequence shown here is derived from an EMBL/GenBank/DDBJ whole genome shotgun (WGS) entry which is preliminary data.</text>
</comment>